<proteinExistence type="predicted"/>
<comment type="caution">
    <text evidence="1">The sequence shown here is derived from an EMBL/GenBank/DDBJ whole genome shotgun (WGS) entry which is preliminary data.</text>
</comment>
<keyword evidence="2" id="KW-1185">Reference proteome</keyword>
<sequence>MIIFNLLRRLIVFSGALIAGIKGFLGQSFFSMAENGGAVIAADAPEKTMHAEEGAFNHSIAVEVRGNEAQLVVAGDWSGRPLDVQIQARRTGGDSVVERTCGMPAHGKAAAAESLRTARPRLRNPCARRVADGLRASVCVDALLALA</sequence>
<name>A0AAE2CNE6_9LAMI</name>
<gene>
    <name evidence="1" type="ORF">Salat_1158000</name>
</gene>
<organism evidence="1 2">
    <name type="scientific">Sesamum alatum</name>
    <dbReference type="NCBI Taxonomy" id="300844"/>
    <lineage>
        <taxon>Eukaryota</taxon>
        <taxon>Viridiplantae</taxon>
        <taxon>Streptophyta</taxon>
        <taxon>Embryophyta</taxon>
        <taxon>Tracheophyta</taxon>
        <taxon>Spermatophyta</taxon>
        <taxon>Magnoliopsida</taxon>
        <taxon>eudicotyledons</taxon>
        <taxon>Gunneridae</taxon>
        <taxon>Pentapetalae</taxon>
        <taxon>asterids</taxon>
        <taxon>lamiids</taxon>
        <taxon>Lamiales</taxon>
        <taxon>Pedaliaceae</taxon>
        <taxon>Sesamum</taxon>
    </lineage>
</organism>
<dbReference type="AlphaFoldDB" id="A0AAE2CNE6"/>
<dbReference type="EMBL" id="JACGWO010000004">
    <property type="protein sequence ID" value="KAK4428582.1"/>
    <property type="molecule type" value="Genomic_DNA"/>
</dbReference>
<reference evidence="1" key="2">
    <citation type="journal article" date="2024" name="Plant">
        <title>Genomic evolution and insights into agronomic trait innovations of Sesamum species.</title>
        <authorList>
            <person name="Miao H."/>
            <person name="Wang L."/>
            <person name="Qu L."/>
            <person name="Liu H."/>
            <person name="Sun Y."/>
            <person name="Le M."/>
            <person name="Wang Q."/>
            <person name="Wei S."/>
            <person name="Zheng Y."/>
            <person name="Lin W."/>
            <person name="Duan Y."/>
            <person name="Cao H."/>
            <person name="Xiong S."/>
            <person name="Wang X."/>
            <person name="Wei L."/>
            <person name="Li C."/>
            <person name="Ma Q."/>
            <person name="Ju M."/>
            <person name="Zhao R."/>
            <person name="Li G."/>
            <person name="Mu C."/>
            <person name="Tian Q."/>
            <person name="Mei H."/>
            <person name="Zhang T."/>
            <person name="Gao T."/>
            <person name="Zhang H."/>
        </authorList>
    </citation>
    <scope>NUCLEOTIDE SEQUENCE</scope>
    <source>
        <strain evidence="1">3651</strain>
    </source>
</reference>
<dbReference type="Proteomes" id="UP001293254">
    <property type="component" value="Unassembled WGS sequence"/>
</dbReference>
<evidence type="ECO:0000313" key="1">
    <source>
        <dbReference type="EMBL" id="KAK4428582.1"/>
    </source>
</evidence>
<reference evidence="1" key="1">
    <citation type="submission" date="2020-06" db="EMBL/GenBank/DDBJ databases">
        <authorList>
            <person name="Li T."/>
            <person name="Hu X."/>
            <person name="Zhang T."/>
            <person name="Song X."/>
            <person name="Zhang H."/>
            <person name="Dai N."/>
            <person name="Sheng W."/>
            <person name="Hou X."/>
            <person name="Wei L."/>
        </authorList>
    </citation>
    <scope>NUCLEOTIDE SEQUENCE</scope>
    <source>
        <strain evidence="1">3651</strain>
        <tissue evidence="1">Leaf</tissue>
    </source>
</reference>
<protein>
    <submittedName>
        <fullName evidence="1">Uncharacterized protein</fullName>
    </submittedName>
</protein>
<evidence type="ECO:0000313" key="2">
    <source>
        <dbReference type="Proteomes" id="UP001293254"/>
    </source>
</evidence>
<accession>A0AAE2CNE6</accession>